<evidence type="ECO:0000256" key="2">
    <source>
        <dbReference type="ARBA" id="ARBA00022898"/>
    </source>
</evidence>
<dbReference type="PANTHER" id="PTHR11680">
    <property type="entry name" value="SERINE HYDROXYMETHYLTRANSFERASE"/>
    <property type="match status" value="1"/>
</dbReference>
<name>A0A2I5TKH5_SERS3</name>
<dbReference type="GO" id="GO:0019264">
    <property type="term" value="P:glycine biosynthetic process from serine"/>
    <property type="evidence" value="ECO:0007669"/>
    <property type="project" value="TreeGrafter"/>
</dbReference>
<gene>
    <name evidence="4" type="ORF">CWC46_13555</name>
    <name evidence="5" type="ORF">Ser39006_013560</name>
</gene>
<reference evidence="4 7" key="3">
    <citation type="submission" date="2017-11" db="EMBL/GenBank/DDBJ databases">
        <title>Complete genome sequence of Serratia sp. ATCC 39006 LacA.</title>
        <authorList>
            <person name="Hampton H.G."/>
            <person name="Jackson S.A."/>
            <person name="Jauregui R."/>
            <person name="Poulter G.T.M."/>
            <person name="Salmond G.P.C."/>
            <person name="Fineran P.C."/>
        </authorList>
    </citation>
    <scope>NUCLEOTIDE SEQUENCE [LARGE SCALE GENOMIC DNA]</scope>
    <source>
        <strain evidence="4 7">ATCC 39006</strain>
    </source>
</reference>
<evidence type="ECO:0000313" key="4">
    <source>
        <dbReference type="EMBL" id="AUH00738.1"/>
    </source>
</evidence>
<evidence type="ECO:0000259" key="3">
    <source>
        <dbReference type="Pfam" id="PF00464"/>
    </source>
</evidence>
<evidence type="ECO:0000313" key="6">
    <source>
        <dbReference type="Proteomes" id="UP000017700"/>
    </source>
</evidence>
<dbReference type="GO" id="GO:0005737">
    <property type="term" value="C:cytoplasm"/>
    <property type="evidence" value="ECO:0007669"/>
    <property type="project" value="TreeGrafter"/>
</dbReference>
<dbReference type="InterPro" id="IPR015421">
    <property type="entry name" value="PyrdxlP-dep_Trfase_major"/>
</dbReference>
<comment type="cofactor">
    <cofactor evidence="1">
        <name>pyridoxal 5'-phosphate</name>
        <dbReference type="ChEBI" id="CHEBI:597326"/>
    </cofactor>
</comment>
<dbReference type="Gene3D" id="3.90.1150.10">
    <property type="entry name" value="Aspartate Aminotransferase, domain 1"/>
    <property type="match status" value="1"/>
</dbReference>
<dbReference type="Pfam" id="PF00464">
    <property type="entry name" value="SHMT"/>
    <property type="match status" value="1"/>
</dbReference>
<accession>A0A2I5TKH5</accession>
<dbReference type="SUPFAM" id="SSF53383">
    <property type="entry name" value="PLP-dependent transferases"/>
    <property type="match status" value="1"/>
</dbReference>
<feature type="domain" description="Serine hydroxymethyltransferase-like" evidence="3">
    <location>
        <begin position="17"/>
        <end position="383"/>
    </location>
</feature>
<dbReference type="InterPro" id="IPR015424">
    <property type="entry name" value="PyrdxlP-dep_Trfase"/>
</dbReference>
<proteinExistence type="predicted"/>
<reference evidence="5" key="2">
    <citation type="submission" date="2013-09" db="EMBL/GenBank/DDBJ databases">
        <authorList>
            <person name="Wang G."/>
            <person name="Yang Y."/>
            <person name="Su Y."/>
        </authorList>
    </citation>
    <scope>NUCLEOTIDE SEQUENCE</scope>
    <source>
        <strain evidence="5">ATCC 39006</strain>
    </source>
</reference>
<dbReference type="STRING" id="104623.Ser39006_02765"/>
<dbReference type="EMBL" id="CP025084">
    <property type="protein sequence ID" value="AUH05059.1"/>
    <property type="molecule type" value="Genomic_DNA"/>
</dbReference>
<evidence type="ECO:0000313" key="5">
    <source>
        <dbReference type="EMBL" id="AUH05059.1"/>
    </source>
</evidence>
<dbReference type="OrthoDB" id="9019276at2"/>
<dbReference type="RefSeq" id="WP_021016028.1">
    <property type="nucleotide sequence ID" value="NZ_CP025084.1"/>
</dbReference>
<dbReference type="Proteomes" id="UP000233778">
    <property type="component" value="Chromosome"/>
</dbReference>
<dbReference type="InterPro" id="IPR049943">
    <property type="entry name" value="Ser_HO-MeTrfase-like"/>
</dbReference>
<dbReference type="InterPro" id="IPR039429">
    <property type="entry name" value="SHMT-like_dom"/>
</dbReference>
<evidence type="ECO:0000313" key="7">
    <source>
        <dbReference type="Proteomes" id="UP000233778"/>
    </source>
</evidence>
<dbReference type="EMBL" id="CP025085">
    <property type="protein sequence ID" value="AUH00738.1"/>
    <property type="molecule type" value="Genomic_DNA"/>
</dbReference>
<sequence>MFLSTSSSSTVDNYIDRVVELFSFARRRRKTTISLTANENILSDTARLLGQNRYYDRYYFDGELNSGCRYASYYNGMQFENFPEVSELKEAAMVAAQKLFSASFIEFRVLSGVHCTLAMIASLTEPGDTVWALDPRCGGHFATGPLIERLGRKYQYLLLKDNSKFDEHALALLLTNPPSAIVIDHGLANNIVSVSHIRQWLVRQGLERVLIIYDASHLLGLIAGKTVPNPLDEGADILQGNTHKSFPGPHRAIIAARCPLLARRISEGLETGMVSSPNLSSLLQLFVTLLEMDQYGESYAQQMCSNAQFLAQSLTDIPGWEVLPTSTHKILLMGEKSSDMAAYFNELGLRVNNKSLYGRSCLRLGVQEITRLGINNEQLSIVSGVLRQILLEEAGTTATKHQIEVLGQQLQHVHYSFDSRD</sequence>
<dbReference type="Gene3D" id="3.40.640.10">
    <property type="entry name" value="Type I PLP-dependent aspartate aminotransferase-like (Major domain)"/>
    <property type="match status" value="1"/>
</dbReference>
<reference evidence="5 6" key="1">
    <citation type="journal article" date="2013" name="Genome Announc.">
        <title>Draft genome sequence of Serratia sp. strain ATCC 39006, a model bacterium for analysis of the biosynthesis and regulation of prodigiosin, a carbapenem, and gas vesicles.</title>
        <authorList>
            <person name="Fineran P.C."/>
            <person name="Iglesias Cans M.C."/>
            <person name="Ramsay J.P."/>
            <person name="Wilf N.M."/>
            <person name="Cossyleon D."/>
            <person name="McNeil M.B."/>
            <person name="Williamson N.R."/>
            <person name="Monson R.E."/>
            <person name="Becher S.A."/>
            <person name="Stanton J.A."/>
            <person name="Brugger K."/>
            <person name="Brown S.D."/>
            <person name="Salmond G.P."/>
        </authorList>
    </citation>
    <scope>NUCLEOTIDE SEQUENCE [LARGE SCALE GENOMIC DNA]</scope>
    <source>
        <strain evidence="5">ATCC 39006</strain>
        <strain evidence="6">ATCC 39006 / SC 11482</strain>
    </source>
</reference>
<keyword evidence="2" id="KW-0663">Pyridoxal phosphate</keyword>
<dbReference type="InterPro" id="IPR015422">
    <property type="entry name" value="PyrdxlP-dep_Trfase_small"/>
</dbReference>
<protein>
    <recommendedName>
        <fullName evidence="3">Serine hydroxymethyltransferase-like domain-containing protein</fullName>
    </recommendedName>
</protein>
<dbReference type="KEGG" id="serq:CWC46_13555"/>
<dbReference type="AlphaFoldDB" id="A0A2I5TKH5"/>
<dbReference type="GO" id="GO:0046653">
    <property type="term" value="P:tetrahydrofolate metabolic process"/>
    <property type="evidence" value="ECO:0007669"/>
    <property type="project" value="TreeGrafter"/>
</dbReference>
<dbReference type="Proteomes" id="UP000017700">
    <property type="component" value="Chromosome"/>
</dbReference>
<reference evidence="5" key="4">
    <citation type="submission" date="2017-11" db="EMBL/GenBank/DDBJ databases">
        <title>Complete genome sequence of Serratia sp. ATCC 39006.</title>
        <authorList>
            <person name="Hampton H.G."/>
            <person name="Jackson S.A."/>
            <person name="Jauregui R."/>
            <person name="Poulter G.T.M."/>
            <person name="Salmond G.P.C."/>
            <person name="Fineran P.C."/>
        </authorList>
    </citation>
    <scope>NUCLEOTIDE SEQUENCE</scope>
    <source>
        <strain evidence="5">ATCC 39006</strain>
    </source>
</reference>
<dbReference type="GO" id="GO:0004372">
    <property type="term" value="F:glycine hydroxymethyltransferase activity"/>
    <property type="evidence" value="ECO:0007669"/>
    <property type="project" value="TreeGrafter"/>
</dbReference>
<organism evidence="5 6">
    <name type="scientific">Serratia sp. (strain ATCC 39006)</name>
    <name type="common">Prodigiosinella confusarubida</name>
    <dbReference type="NCBI Taxonomy" id="104623"/>
    <lineage>
        <taxon>Bacteria</taxon>
        <taxon>Pseudomonadati</taxon>
        <taxon>Pseudomonadota</taxon>
        <taxon>Gammaproteobacteria</taxon>
        <taxon>Enterobacterales</taxon>
        <taxon>Pectobacteriaceae</taxon>
        <taxon>Prodigiosinella</taxon>
    </lineage>
</organism>
<dbReference type="KEGG" id="sera:Ser39006_013560"/>
<dbReference type="PANTHER" id="PTHR11680:SF35">
    <property type="entry name" value="SERINE HYDROXYMETHYLTRANSFERASE 1"/>
    <property type="match status" value="1"/>
</dbReference>
<dbReference type="GO" id="GO:0030170">
    <property type="term" value="F:pyridoxal phosphate binding"/>
    <property type="evidence" value="ECO:0007669"/>
    <property type="project" value="TreeGrafter"/>
</dbReference>
<evidence type="ECO:0000256" key="1">
    <source>
        <dbReference type="ARBA" id="ARBA00001933"/>
    </source>
</evidence>
<keyword evidence="6" id="KW-1185">Reference proteome</keyword>